<sequence length="346" mass="36880">MSIDLRVMATALGALFCTTAQAVAPDAIDLPTAQAQVQLLDMLEKESLYRDRVDWRTIRTRLKAAQNDPAEVRAVLRQAIGRSSGGHGAWISAKQLQAKAERLERANGAAAAAPKATTSLAGAPDPRIGWVEIEGYGVMQGPTAHQQMKERAKRWQAIIDDQDNGSRCGWIVDLRDNTGGNMWSMLLGVAPLLRVTPSADENVGSFAAADGPSLWQLTSSSVRLGDRVRIDLGGPGYLLKHPGAPVAVLTGPRTASSGEATVLSFRGRPQTRSFGQPTSGLSTANVMRPLADGSALLLTTSVMRDRNDRGDGLKIEPDQRVEGDAATVAAAQAWLLAQPTCRGNRT</sequence>
<reference evidence="3 6" key="2">
    <citation type="submission" date="2021-05" db="EMBL/GenBank/DDBJ databases">
        <title>Complete Genome Sequence of Stenotrophomonas pavanii strain Y.</title>
        <authorList>
            <person name="Dohra H."/>
            <person name="Mohad Din A.R.J."/>
            <person name="Suzuki K."/>
            <person name="Fatma A."/>
            <person name="Honjyo M."/>
            <person name="Nishimura T."/>
            <person name="Moriuch R."/>
            <person name="Masuda K."/>
            <person name="Minoura A."/>
            <person name="Tashiro Y."/>
            <person name="Futamata H."/>
        </authorList>
    </citation>
    <scope>NUCLEOTIDE SEQUENCE [LARGE SCALE GENOMIC DNA]</scope>
    <source>
        <strain evidence="3">Berkeley</strain>
        <strain evidence="6">Y</strain>
    </source>
</reference>
<dbReference type="EMBL" id="AP024684">
    <property type="protein sequence ID" value="BCX45409.1"/>
    <property type="molecule type" value="Genomic_DNA"/>
</dbReference>
<accession>A0A246KZW2</accession>
<dbReference type="EMBL" id="NIXP01000048">
    <property type="protein sequence ID" value="OWR34142.1"/>
    <property type="molecule type" value="Genomic_DNA"/>
</dbReference>
<name>A0A246KZW2_9GAMM</name>
<dbReference type="SUPFAM" id="SSF52096">
    <property type="entry name" value="ClpP/crotonase"/>
    <property type="match status" value="1"/>
</dbReference>
<keyword evidence="6" id="KW-1185">Reference proteome</keyword>
<dbReference type="RefSeq" id="WP_049466436.1">
    <property type="nucleotide sequence ID" value="NZ_AP024684.1"/>
</dbReference>
<dbReference type="Proteomes" id="UP000825066">
    <property type="component" value="Chromosome"/>
</dbReference>
<keyword evidence="1" id="KW-0732">Signal</keyword>
<organism evidence="4 5">
    <name type="scientific">Stenotrophomonas pavanii</name>
    <dbReference type="NCBI Taxonomy" id="487698"/>
    <lineage>
        <taxon>Bacteria</taxon>
        <taxon>Pseudomonadati</taxon>
        <taxon>Pseudomonadota</taxon>
        <taxon>Gammaproteobacteria</taxon>
        <taxon>Lysobacterales</taxon>
        <taxon>Lysobacteraceae</taxon>
        <taxon>Stenotrophomonas</taxon>
    </lineage>
</organism>
<evidence type="ECO:0000313" key="5">
    <source>
        <dbReference type="Proteomes" id="UP000197904"/>
    </source>
</evidence>
<protein>
    <submittedName>
        <fullName evidence="4">Peptidase</fullName>
    </submittedName>
</protein>
<dbReference type="GO" id="GO:0008236">
    <property type="term" value="F:serine-type peptidase activity"/>
    <property type="evidence" value="ECO:0007669"/>
    <property type="project" value="InterPro"/>
</dbReference>
<evidence type="ECO:0000313" key="6">
    <source>
        <dbReference type="Proteomes" id="UP000825066"/>
    </source>
</evidence>
<dbReference type="Proteomes" id="UP000197904">
    <property type="component" value="Unassembled WGS sequence"/>
</dbReference>
<evidence type="ECO:0000313" key="4">
    <source>
        <dbReference type="EMBL" id="OWR34142.1"/>
    </source>
</evidence>
<gene>
    <name evidence="4" type="ORF">CEE55_08155</name>
    <name evidence="3" type="ORF">STNY_R36290</name>
</gene>
<evidence type="ECO:0000259" key="2">
    <source>
        <dbReference type="Pfam" id="PF03572"/>
    </source>
</evidence>
<dbReference type="Pfam" id="PF03572">
    <property type="entry name" value="Peptidase_S41"/>
    <property type="match status" value="1"/>
</dbReference>
<evidence type="ECO:0000313" key="3">
    <source>
        <dbReference type="EMBL" id="BCX45409.1"/>
    </source>
</evidence>
<evidence type="ECO:0000256" key="1">
    <source>
        <dbReference type="SAM" id="SignalP"/>
    </source>
</evidence>
<proteinExistence type="predicted"/>
<feature type="signal peptide" evidence="1">
    <location>
        <begin position="1"/>
        <end position="22"/>
    </location>
</feature>
<dbReference type="InterPro" id="IPR029045">
    <property type="entry name" value="ClpP/crotonase-like_dom_sf"/>
</dbReference>
<dbReference type="InterPro" id="IPR005151">
    <property type="entry name" value="Tail-specific_protease"/>
</dbReference>
<feature type="chain" id="PRO_5044570003" evidence="1">
    <location>
        <begin position="23"/>
        <end position="346"/>
    </location>
</feature>
<feature type="domain" description="Tail specific protease" evidence="2">
    <location>
        <begin position="147"/>
        <end position="320"/>
    </location>
</feature>
<dbReference type="GO" id="GO:0006508">
    <property type="term" value="P:proteolysis"/>
    <property type="evidence" value="ECO:0007669"/>
    <property type="project" value="InterPro"/>
</dbReference>
<dbReference type="AlphaFoldDB" id="A0A246KZW2"/>
<dbReference type="Gene3D" id="3.90.226.10">
    <property type="entry name" value="2-enoyl-CoA Hydratase, Chain A, domain 1"/>
    <property type="match status" value="1"/>
</dbReference>
<reference evidence="4 5" key="1">
    <citation type="submission" date="2017-06" db="EMBL/GenBank/DDBJ databases">
        <authorList>
            <person name="Kim H.J."/>
            <person name="Triplett B.A."/>
        </authorList>
    </citation>
    <scope>NUCLEOTIDE SEQUENCE [LARGE SCALE GENOMIC DNA]</scope>
    <source>
        <strain evidence="4 5">S18795</strain>
    </source>
</reference>